<organism evidence="1 2">
    <name type="scientific">Vibrio genomosp. F10 str. ZF-129</name>
    <dbReference type="NCBI Taxonomy" id="1187848"/>
    <lineage>
        <taxon>Bacteria</taxon>
        <taxon>Pseudomonadati</taxon>
        <taxon>Pseudomonadota</taxon>
        <taxon>Gammaproteobacteria</taxon>
        <taxon>Vibrionales</taxon>
        <taxon>Vibrionaceae</taxon>
        <taxon>Vibrio</taxon>
    </lineage>
</organism>
<dbReference type="EMBL" id="AJYQ02000045">
    <property type="protein sequence ID" value="OEE36468.1"/>
    <property type="molecule type" value="Genomic_DNA"/>
</dbReference>
<gene>
    <name evidence="1" type="ORF">A1QO_19025</name>
</gene>
<dbReference type="Proteomes" id="UP000094741">
    <property type="component" value="Unassembled WGS sequence"/>
</dbReference>
<evidence type="ECO:0008006" key="3">
    <source>
        <dbReference type="Google" id="ProtNLM"/>
    </source>
</evidence>
<sequence>MWQGLGLGGRVVHHLMRRYVYCGDIRLKRVVVGKSLDLEMSLWRYMSLDKFIDLVNNKKLFLTPLSYYQATDPFEGFTPKVAFEATTNIFLKGIEELEAQSQLIENMFQERISSGATPPTPEQYQAISTMKNSVQQNRADLVPRNNKISKSTCVHCWYHSESESEAMWKLYSDSGKGIAIKTTVGSLVSALDLCQPKVPLHIGRVKYLDFLSEHLTPKECVTDGVTAPLLKRQEYSHENEVRLFSVPQCLTAKNWREYKPTPILVDVDTSTLIEAIYISPYVGEPFTSSVYKICELFEIPKNKVVTSQLLKNYEEVLLGYVK</sequence>
<dbReference type="OrthoDB" id="7852032at2"/>
<accession>A0A1E5BHF3</accession>
<evidence type="ECO:0000313" key="2">
    <source>
        <dbReference type="Proteomes" id="UP000094741"/>
    </source>
</evidence>
<protein>
    <recommendedName>
        <fullName evidence="3">DUF2971 domain-containing protein</fullName>
    </recommendedName>
</protein>
<dbReference type="eggNOG" id="ENOG5032S82">
    <property type="taxonomic scope" value="Bacteria"/>
</dbReference>
<reference evidence="1 2" key="1">
    <citation type="journal article" date="2012" name="Science">
        <title>Ecological populations of bacteria act as socially cohesive units of antibiotic production and resistance.</title>
        <authorList>
            <person name="Cordero O.X."/>
            <person name="Wildschutte H."/>
            <person name="Kirkup B."/>
            <person name="Proehl S."/>
            <person name="Ngo L."/>
            <person name="Hussain F."/>
            <person name="Le Roux F."/>
            <person name="Mincer T."/>
            <person name="Polz M.F."/>
        </authorList>
    </citation>
    <scope>NUCLEOTIDE SEQUENCE [LARGE SCALE GENOMIC DNA]</scope>
    <source>
        <strain evidence="1 2">ZF-129</strain>
    </source>
</reference>
<comment type="caution">
    <text evidence="1">The sequence shown here is derived from an EMBL/GenBank/DDBJ whole genome shotgun (WGS) entry which is preliminary data.</text>
</comment>
<evidence type="ECO:0000313" key="1">
    <source>
        <dbReference type="EMBL" id="OEE36468.1"/>
    </source>
</evidence>
<name>A0A1E5BHF3_9VIBR</name>
<proteinExistence type="predicted"/>
<dbReference type="AlphaFoldDB" id="A0A1E5BHF3"/>